<dbReference type="Proteomes" id="UP000321561">
    <property type="component" value="Chromosome"/>
</dbReference>
<sequence>MEYEFTKDKILLKDINFKENIEKNIDTYDCNESLKNDFQKGYSDKKPKMNLFVEIKDFDDYSEDKVSFLISEIQNDYNEFECRGYLYGE</sequence>
<dbReference type="EMBL" id="AP019846">
    <property type="protein sequence ID" value="BBM59625.1"/>
    <property type="molecule type" value="Genomic_DNA"/>
</dbReference>
<dbReference type="AlphaFoldDB" id="A0A510LBU1"/>
<evidence type="ECO:0000313" key="1">
    <source>
        <dbReference type="EMBL" id="BBM59625.1"/>
    </source>
</evidence>
<dbReference type="KEGG" id="lhg:JMUB5056_1210"/>
<gene>
    <name evidence="1" type="ORF">JMUB5056_1210</name>
</gene>
<protein>
    <submittedName>
        <fullName evidence="1">Uncharacterized protein</fullName>
    </submittedName>
</protein>
<evidence type="ECO:0000313" key="2">
    <source>
        <dbReference type="Proteomes" id="UP000321561"/>
    </source>
</evidence>
<proteinExistence type="predicted"/>
<organism evidence="1 2">
    <name type="scientific">Leptotrichia hongkongensis</name>
    <dbReference type="NCBI Taxonomy" id="554406"/>
    <lineage>
        <taxon>Bacteria</taxon>
        <taxon>Fusobacteriati</taxon>
        <taxon>Fusobacteriota</taxon>
        <taxon>Fusobacteriia</taxon>
        <taxon>Fusobacteriales</taxon>
        <taxon>Leptotrichiaceae</taxon>
        <taxon>Leptotrichia</taxon>
    </lineage>
</organism>
<name>A0A510LBU1_9FUSO</name>
<accession>A0A510LBU1</accession>
<reference evidence="1 2" key="1">
    <citation type="submission" date="2019-07" db="EMBL/GenBank/DDBJ databases">
        <title>Complete Genome Sequence of Leptotrichia hongkongensis Strain JMUB5056.</title>
        <authorList>
            <person name="Watanabe S."/>
            <person name="Cui L."/>
        </authorList>
    </citation>
    <scope>NUCLEOTIDE SEQUENCE [LARGE SCALE GENOMIC DNA]</scope>
    <source>
        <strain evidence="1 2">JMUB5056</strain>
    </source>
</reference>